<evidence type="ECO:0000259" key="5">
    <source>
        <dbReference type="Pfam" id="PF02775"/>
    </source>
</evidence>
<dbReference type="InterPro" id="IPR000399">
    <property type="entry name" value="TPP-bd_CS"/>
</dbReference>
<accession>A0ABS5QE36</accession>
<dbReference type="PROSITE" id="PS00187">
    <property type="entry name" value="TPP_ENZYMES"/>
    <property type="match status" value="1"/>
</dbReference>
<dbReference type="CDD" id="cd07035">
    <property type="entry name" value="TPP_PYR_POX_like"/>
    <property type="match status" value="1"/>
</dbReference>
<evidence type="ECO:0000256" key="3">
    <source>
        <dbReference type="RuleBase" id="RU362132"/>
    </source>
</evidence>
<dbReference type="InterPro" id="IPR029035">
    <property type="entry name" value="DHS-like_NAD/FAD-binding_dom"/>
</dbReference>
<feature type="domain" description="Thiamine pyrophosphate enzyme N-terminal TPP-binding" evidence="6">
    <location>
        <begin position="9"/>
        <end position="125"/>
    </location>
</feature>
<evidence type="ECO:0000259" key="6">
    <source>
        <dbReference type="Pfam" id="PF02776"/>
    </source>
</evidence>
<gene>
    <name evidence="7" type="ORF">KHU32_13470</name>
</gene>
<reference evidence="7 8" key="1">
    <citation type="submission" date="2021-05" db="EMBL/GenBank/DDBJ databases">
        <title>Roseococcus sp. XZZS9, whole genome shotgun sequencing project.</title>
        <authorList>
            <person name="Zhao G."/>
            <person name="Shen L."/>
        </authorList>
    </citation>
    <scope>NUCLEOTIDE SEQUENCE [LARGE SCALE GENOMIC DNA]</scope>
    <source>
        <strain evidence="7 8">XZZS9</strain>
    </source>
</reference>
<name>A0ABS5QE36_9PROT</name>
<organism evidence="7 8">
    <name type="scientific">Roseococcus pinisoli</name>
    <dbReference type="NCBI Taxonomy" id="2835040"/>
    <lineage>
        <taxon>Bacteria</taxon>
        <taxon>Pseudomonadati</taxon>
        <taxon>Pseudomonadota</taxon>
        <taxon>Alphaproteobacteria</taxon>
        <taxon>Acetobacterales</taxon>
        <taxon>Roseomonadaceae</taxon>
        <taxon>Roseococcus</taxon>
    </lineage>
</organism>
<dbReference type="EMBL" id="JAHCDA010000002">
    <property type="protein sequence ID" value="MBS7811954.1"/>
    <property type="molecule type" value="Genomic_DNA"/>
</dbReference>
<dbReference type="Proteomes" id="UP000766336">
    <property type="component" value="Unassembled WGS sequence"/>
</dbReference>
<dbReference type="PANTHER" id="PTHR18968">
    <property type="entry name" value="THIAMINE PYROPHOSPHATE ENZYMES"/>
    <property type="match status" value="1"/>
</dbReference>
<comment type="similarity">
    <text evidence="1 3">Belongs to the TPP enzyme family.</text>
</comment>
<dbReference type="Gene3D" id="3.40.50.1220">
    <property type="entry name" value="TPP-binding domain"/>
    <property type="match status" value="1"/>
</dbReference>
<dbReference type="SUPFAM" id="SSF52467">
    <property type="entry name" value="DHS-like NAD/FAD-binding domain"/>
    <property type="match status" value="1"/>
</dbReference>
<feature type="domain" description="Thiamine pyrophosphate enzyme central" evidence="4">
    <location>
        <begin position="191"/>
        <end position="312"/>
    </location>
</feature>
<sequence length="541" mass="55835">MNDQSRLTTGADAVVQSFAEAAMPAIFGVPGGGSSLDLISAAKAAGIPFVLTRTESGAGIMASAVAELTHRPVGLLTTRGPGVSNAANGVANADLERAPVILIADGFGAREAAIATHQLFDQAAMMAPVTRAQRRVAGHPAAAAEAVAAAMSAPRGPAYLELAGDAAKAPTPNAPPLRLPVLAAPSESDLAAARRLLTAAKRPAVIIGLEATEPARCAAVRRLVEALGCPGLVTYKAKGVLPDAHPLFGGVFTGGEAEAPLLREADLIILAGADPVEFIPQPWRFDAPILDLATAARSLEYRKPAVQILGAWEIAAAALAEDAPRRAWPDGRLVALRDAWLACLRNTASGNRGMAPSELVRVTQEACRKQGADPRVAVDAGAHMFPCTTFWQAERPGDLLISNGLATMGYALPAAIAAAWHDPARGAIALTGDGGLLMAIGELATATAMGLNLTVVVFNDATLSLIDIKKGDRDLPSGALDWPEIDFAQVMLGMGGASWRVNDAEGLRTALAEALATKGPRLIDVRTDPSSYPAQIKALRG</sequence>
<dbReference type="InterPro" id="IPR029061">
    <property type="entry name" value="THDP-binding"/>
</dbReference>
<comment type="caution">
    <text evidence="7">The sequence shown here is derived from an EMBL/GenBank/DDBJ whole genome shotgun (WGS) entry which is preliminary data.</text>
</comment>
<dbReference type="InterPro" id="IPR012001">
    <property type="entry name" value="Thiamin_PyroP_enz_TPP-bd_dom"/>
</dbReference>
<feature type="domain" description="Thiamine pyrophosphate enzyme TPP-binding" evidence="5">
    <location>
        <begin position="379"/>
        <end position="525"/>
    </location>
</feature>
<dbReference type="Gene3D" id="3.40.50.970">
    <property type="match status" value="2"/>
</dbReference>
<evidence type="ECO:0000313" key="8">
    <source>
        <dbReference type="Proteomes" id="UP000766336"/>
    </source>
</evidence>
<keyword evidence="8" id="KW-1185">Reference proteome</keyword>
<evidence type="ECO:0000259" key="4">
    <source>
        <dbReference type="Pfam" id="PF00205"/>
    </source>
</evidence>
<dbReference type="Pfam" id="PF02776">
    <property type="entry name" value="TPP_enzyme_N"/>
    <property type="match status" value="1"/>
</dbReference>
<keyword evidence="2 3" id="KW-0786">Thiamine pyrophosphate</keyword>
<dbReference type="InterPro" id="IPR012000">
    <property type="entry name" value="Thiamin_PyroP_enz_cen_dom"/>
</dbReference>
<evidence type="ECO:0000256" key="2">
    <source>
        <dbReference type="ARBA" id="ARBA00023052"/>
    </source>
</evidence>
<dbReference type="Pfam" id="PF00205">
    <property type="entry name" value="TPP_enzyme_M"/>
    <property type="match status" value="1"/>
</dbReference>
<evidence type="ECO:0000256" key="1">
    <source>
        <dbReference type="ARBA" id="ARBA00007812"/>
    </source>
</evidence>
<dbReference type="Pfam" id="PF02775">
    <property type="entry name" value="TPP_enzyme_C"/>
    <property type="match status" value="1"/>
</dbReference>
<proteinExistence type="inferred from homology"/>
<dbReference type="InterPro" id="IPR045229">
    <property type="entry name" value="TPP_enz"/>
</dbReference>
<dbReference type="SUPFAM" id="SSF52518">
    <property type="entry name" value="Thiamin diphosphate-binding fold (THDP-binding)"/>
    <property type="match status" value="2"/>
</dbReference>
<protein>
    <submittedName>
        <fullName evidence="7">Thiamine pyrophosphate-binding protein</fullName>
    </submittedName>
</protein>
<evidence type="ECO:0000313" key="7">
    <source>
        <dbReference type="EMBL" id="MBS7811954.1"/>
    </source>
</evidence>
<dbReference type="InterPro" id="IPR011766">
    <property type="entry name" value="TPP_enzyme_TPP-bd"/>
</dbReference>
<dbReference type="PANTHER" id="PTHR18968:SF129">
    <property type="entry name" value="ACETOLACTATE SYNTHASE"/>
    <property type="match status" value="1"/>
</dbReference>
<dbReference type="CDD" id="cd00568">
    <property type="entry name" value="TPP_enzymes"/>
    <property type="match status" value="1"/>
</dbReference>